<feature type="region of interest" description="Disordered" evidence="3">
    <location>
        <begin position="290"/>
        <end position="318"/>
    </location>
</feature>
<dbReference type="Gene3D" id="3.40.830.10">
    <property type="entry name" value="LigB-like"/>
    <property type="match status" value="1"/>
</dbReference>
<name>A0A450RY47_9GAMM</name>
<organism evidence="5">
    <name type="scientific">Candidatus Kentrum sp. DK</name>
    <dbReference type="NCBI Taxonomy" id="2126562"/>
    <lineage>
        <taxon>Bacteria</taxon>
        <taxon>Pseudomonadati</taxon>
        <taxon>Pseudomonadota</taxon>
        <taxon>Gammaproteobacteria</taxon>
        <taxon>Candidatus Kentrum</taxon>
    </lineage>
</organism>
<evidence type="ECO:0000256" key="3">
    <source>
        <dbReference type="SAM" id="MobiDB-lite"/>
    </source>
</evidence>
<protein>
    <recommendedName>
        <fullName evidence="2">MEMO1 family protein BECKDK2373C_GA0170839_100745</fullName>
    </recommendedName>
</protein>
<dbReference type="EMBL" id="CAADEY010000007">
    <property type="protein sequence ID" value="VFJ44050.1"/>
    <property type="molecule type" value="Genomic_DNA"/>
</dbReference>
<dbReference type="CDD" id="cd07361">
    <property type="entry name" value="MEMO_like"/>
    <property type="match status" value="1"/>
</dbReference>
<gene>
    <name evidence="5" type="ORF">BECKDK2373C_GA0170839_100745</name>
</gene>
<dbReference type="SUPFAM" id="SSF143447">
    <property type="entry name" value="AMMECR1-like"/>
    <property type="match status" value="1"/>
</dbReference>
<dbReference type="Pfam" id="PF01875">
    <property type="entry name" value="Memo"/>
    <property type="match status" value="1"/>
</dbReference>
<dbReference type="InterPro" id="IPR027485">
    <property type="entry name" value="AMMECR1_N"/>
</dbReference>
<dbReference type="InterPro" id="IPR036071">
    <property type="entry name" value="AMMECR1_dom_sf"/>
</dbReference>
<dbReference type="NCBIfam" id="TIGR04336">
    <property type="entry name" value="AmmeMemoSam_B"/>
    <property type="match status" value="1"/>
</dbReference>
<feature type="compositionally biased region" description="Polar residues" evidence="3">
    <location>
        <begin position="307"/>
        <end position="316"/>
    </location>
</feature>
<dbReference type="Pfam" id="PF01871">
    <property type="entry name" value="AMMECR1"/>
    <property type="match status" value="1"/>
</dbReference>
<dbReference type="Gene3D" id="3.30.1490.150">
    <property type="entry name" value="Hypothetical protein ph0010, domain 2"/>
    <property type="match status" value="1"/>
</dbReference>
<feature type="domain" description="AMMECR1" evidence="4">
    <location>
        <begin position="321"/>
        <end position="500"/>
    </location>
</feature>
<evidence type="ECO:0000259" key="4">
    <source>
        <dbReference type="PROSITE" id="PS51112"/>
    </source>
</evidence>
<dbReference type="PANTHER" id="PTHR11060">
    <property type="entry name" value="PROTEIN MEMO1"/>
    <property type="match status" value="1"/>
</dbReference>
<evidence type="ECO:0000256" key="2">
    <source>
        <dbReference type="HAMAP-Rule" id="MF_00055"/>
    </source>
</evidence>
<dbReference type="InterPro" id="IPR002733">
    <property type="entry name" value="AMMECR1_domain"/>
</dbReference>
<reference evidence="5" key="1">
    <citation type="submission" date="2019-02" db="EMBL/GenBank/DDBJ databases">
        <authorList>
            <person name="Gruber-Vodicka R. H."/>
            <person name="Seah K. B. B."/>
        </authorList>
    </citation>
    <scope>NUCLEOTIDE SEQUENCE</scope>
    <source>
        <strain evidence="5">BECK_DK161</strain>
    </source>
</reference>
<dbReference type="InterPro" id="IPR023473">
    <property type="entry name" value="AMMECR1"/>
</dbReference>
<dbReference type="PANTHER" id="PTHR11060:SF0">
    <property type="entry name" value="PROTEIN MEMO1"/>
    <property type="match status" value="1"/>
</dbReference>
<dbReference type="AlphaFoldDB" id="A0A450RY47"/>
<evidence type="ECO:0000256" key="1">
    <source>
        <dbReference type="ARBA" id="ARBA00006315"/>
    </source>
</evidence>
<evidence type="ECO:0000313" key="5">
    <source>
        <dbReference type="EMBL" id="VFJ44050.1"/>
    </source>
</evidence>
<sequence>MNTPSANRKTTIRPPAVAGLFYPDEPAALKEMVAEFLRNPGKKGENPTPAVDGKSQAAPKAIIAPHAGFVYSGAIAASAYGRLASVRDRIRRVVLLGPSHRVGFRGIAVSSAAFFRTPLGDIPIDGEAIDSLSDLPQVMVLDKAHAQEHSLEVHLPFLREVLDDFVLIPLVVGEASPEAVAEVLQRLWGGADTLIVISSDLSHYLPYKRAREQDGATARAIETLDLAAMHPHDACGLHPMGGLLHLARQRGMTVERLALCNSGDTAGDKTRVVGYGAWAFFESGETMKQMTLEQTNPSTEEEKNTNRETPSTNDSVGISDADRQMLLKIAGDSIDHGLENKKPLPVDPKAFPPSLQKKYATFVTLEKDGQLRGCIGSLQAARPLVEDVAYNAFQAAFRDPRFPLLSRAERGQVAIKLSLLTRAVPMTFESEADLIGQLRPGVDGLILVAGPHRGTFLPSVWEQLPDPAQFLRHLKMKAGLAPDAWPMGVEVLRYTAEAIQ</sequence>
<dbReference type="PROSITE" id="PS51112">
    <property type="entry name" value="AMMECR1"/>
    <property type="match status" value="1"/>
</dbReference>
<dbReference type="NCBIfam" id="TIGR00296">
    <property type="entry name" value="TIGR00296 family protein"/>
    <property type="match status" value="1"/>
</dbReference>
<dbReference type="InterPro" id="IPR002737">
    <property type="entry name" value="MEMO1_fam"/>
</dbReference>
<accession>A0A450RY47</accession>
<proteinExistence type="inferred from homology"/>
<dbReference type="NCBIfam" id="TIGR04335">
    <property type="entry name" value="AmmeMemoSam_A"/>
    <property type="match status" value="1"/>
</dbReference>
<dbReference type="Gene3D" id="3.30.700.20">
    <property type="entry name" value="Hypothetical protein ph0010, domain 1"/>
    <property type="match status" value="1"/>
</dbReference>
<comment type="similarity">
    <text evidence="1 2">Belongs to the MEMO1 family.</text>
</comment>
<dbReference type="HAMAP" id="MF_00055">
    <property type="entry name" value="MEMO1"/>
    <property type="match status" value="1"/>
</dbReference>
<dbReference type="InterPro" id="IPR027623">
    <property type="entry name" value="AmmeMemoSam_A"/>
</dbReference>